<gene>
    <name evidence="2" type="ORF">HPBE_LOCUS9663</name>
</gene>
<organism evidence="3 4">
    <name type="scientific">Heligmosomoides polygyrus</name>
    <name type="common">Parasitic roundworm</name>
    <dbReference type="NCBI Taxonomy" id="6339"/>
    <lineage>
        <taxon>Eukaryota</taxon>
        <taxon>Metazoa</taxon>
        <taxon>Ecdysozoa</taxon>
        <taxon>Nematoda</taxon>
        <taxon>Chromadorea</taxon>
        <taxon>Rhabditida</taxon>
        <taxon>Rhabditina</taxon>
        <taxon>Rhabditomorpha</taxon>
        <taxon>Strongyloidea</taxon>
        <taxon>Heligmosomidae</taxon>
        <taxon>Heligmosomoides</taxon>
    </lineage>
</organism>
<dbReference type="OrthoDB" id="47375at2759"/>
<reference evidence="4" key="2">
    <citation type="submission" date="2019-09" db="UniProtKB">
        <authorList>
            <consortium name="WormBaseParasite"/>
        </authorList>
    </citation>
    <scope>IDENTIFICATION</scope>
</reference>
<proteinExistence type="predicted"/>
<evidence type="ECO:0000313" key="2">
    <source>
        <dbReference type="EMBL" id="VDO81726.1"/>
    </source>
</evidence>
<feature type="chain" id="PRO_5044551569" evidence="1">
    <location>
        <begin position="22"/>
        <end position="232"/>
    </location>
</feature>
<dbReference type="WBParaSite" id="HPBE_0000966201-mRNA-1">
    <property type="protein sequence ID" value="HPBE_0000966201-mRNA-1"/>
    <property type="gene ID" value="HPBE_0000966201"/>
</dbReference>
<evidence type="ECO:0000313" key="4">
    <source>
        <dbReference type="WBParaSite" id="HPBE_0000966201-mRNA-1"/>
    </source>
</evidence>
<sequence length="232" mass="26246">MWPQWLAVWLLLRFQQPVVCPFPGAVPDEGDVRHLYPIAHIAIGLDSHAHVMPYLLGWLENIGYPKSRLCISLYLLNKDDAAEDQVTWWKGSVSSLYNSLTVITDEKNWLESGLRTARMRKAGRVLLMTGNTLPMRDRLLQDLNSSAVVMSALFQPVLNSEEANSVSISDDYRDRQVVERRKISEAVLPMLVNLETIDSSYLTFDSDNLPNYVGNSDPSEHSDFGALRRKAV</sequence>
<evidence type="ECO:0000313" key="3">
    <source>
        <dbReference type="Proteomes" id="UP000050761"/>
    </source>
</evidence>
<evidence type="ECO:0000256" key="1">
    <source>
        <dbReference type="SAM" id="SignalP"/>
    </source>
</evidence>
<keyword evidence="3" id="KW-1185">Reference proteome</keyword>
<dbReference type="Proteomes" id="UP000050761">
    <property type="component" value="Unassembled WGS sequence"/>
</dbReference>
<reference evidence="2 3" key="1">
    <citation type="submission" date="2018-11" db="EMBL/GenBank/DDBJ databases">
        <authorList>
            <consortium name="Pathogen Informatics"/>
        </authorList>
    </citation>
    <scope>NUCLEOTIDE SEQUENCE [LARGE SCALE GENOMIC DNA]</scope>
</reference>
<accession>A0A3P7Y2M0</accession>
<dbReference type="EMBL" id="UZAH01026506">
    <property type="protein sequence ID" value="VDO81726.1"/>
    <property type="molecule type" value="Genomic_DNA"/>
</dbReference>
<feature type="signal peptide" evidence="1">
    <location>
        <begin position="1"/>
        <end position="21"/>
    </location>
</feature>
<accession>A0A183FPT4</accession>
<protein>
    <submittedName>
        <fullName evidence="4">SEFIR domain-containing protein</fullName>
    </submittedName>
</protein>
<keyword evidence="1" id="KW-0732">Signal</keyword>
<name>A0A183FPT4_HELPZ</name>
<dbReference type="AlphaFoldDB" id="A0A183FPT4"/>